<evidence type="ECO:0000313" key="1">
    <source>
        <dbReference type="EMBL" id="CAA9889434.1"/>
    </source>
</evidence>
<comment type="caution">
    <text evidence="1">The sequence shown here is derived from an EMBL/GenBank/DDBJ whole genome shotgun (WGS) entry which is preliminary data.</text>
</comment>
<dbReference type="Proteomes" id="UP000494216">
    <property type="component" value="Unassembled WGS sequence"/>
</dbReference>
<protein>
    <submittedName>
        <fullName evidence="1">Uncharacterized protein</fullName>
    </submittedName>
</protein>
<dbReference type="AlphaFoldDB" id="A0A8S0W8Q7"/>
<accession>A0A8S0W8Q7</accession>
<name>A0A8S0W8Q7_9GAMM</name>
<dbReference type="EMBL" id="CADCXN010000003">
    <property type="protein sequence ID" value="CAA9889434.1"/>
    <property type="molecule type" value="Genomic_DNA"/>
</dbReference>
<reference evidence="1 2" key="1">
    <citation type="submission" date="2020-02" db="EMBL/GenBank/DDBJ databases">
        <authorList>
            <person name="Hogendoorn C."/>
        </authorList>
    </citation>
    <scope>NUCLEOTIDE SEQUENCE [LARGE SCALE GENOMIC DNA]</scope>
    <source>
        <strain evidence="1">METHB21</strain>
    </source>
</reference>
<organism evidence="1 2">
    <name type="scientific">Candidatus Methylobacter favarea</name>
    <dbReference type="NCBI Taxonomy" id="2707345"/>
    <lineage>
        <taxon>Bacteria</taxon>
        <taxon>Pseudomonadati</taxon>
        <taxon>Pseudomonadota</taxon>
        <taxon>Gammaproteobacteria</taxon>
        <taxon>Methylococcales</taxon>
        <taxon>Methylococcaceae</taxon>
        <taxon>Methylobacter</taxon>
    </lineage>
</organism>
<gene>
    <name evidence="1" type="ORF">METHB2_1000004</name>
</gene>
<dbReference type="RefSeq" id="WP_217426383.1">
    <property type="nucleotide sequence ID" value="NZ_CADCXN010000003.1"/>
</dbReference>
<keyword evidence="2" id="KW-1185">Reference proteome</keyword>
<sequence>MTASERLYLKGLELEKNGELRAGAYQEFAKDFGVREYAFMFAKTKANEVRFKTGTEFKRSNLGGDNFAGSLMRHVLFALHETVAKENAREGVNYLSAEVKDYWGNRKKIIEILGYLNRLSHIDHMPHWEVDAEAAHTLAGAIENFNA</sequence>
<proteinExistence type="predicted"/>
<evidence type="ECO:0000313" key="2">
    <source>
        <dbReference type="Proteomes" id="UP000494216"/>
    </source>
</evidence>